<dbReference type="SUPFAM" id="SSF55961">
    <property type="entry name" value="Bet v1-like"/>
    <property type="match status" value="1"/>
</dbReference>
<name>A0A1M6GQ86_9RHOB</name>
<accession>A0A1M6GQ86</accession>
<dbReference type="STRING" id="1470563.SAMN05444000_10589"/>
<dbReference type="InterPro" id="IPR015879">
    <property type="entry name" value="Ring_hydroxy_dOase_asu_C_dom"/>
</dbReference>
<dbReference type="Pfam" id="PF00848">
    <property type="entry name" value="Ring_hydroxyl_A"/>
    <property type="match status" value="1"/>
</dbReference>
<dbReference type="Gene3D" id="3.90.380.10">
    <property type="entry name" value="Naphthalene 1,2-dioxygenase Alpha Subunit, Chain A, domain 1"/>
    <property type="match status" value="1"/>
</dbReference>
<keyword evidence="3" id="KW-1185">Reference proteome</keyword>
<reference evidence="3" key="1">
    <citation type="submission" date="2016-11" db="EMBL/GenBank/DDBJ databases">
        <authorList>
            <person name="Varghese N."/>
            <person name="Submissions S."/>
        </authorList>
    </citation>
    <scope>NUCLEOTIDE SEQUENCE [LARGE SCALE GENOMIC DNA]</scope>
    <source>
        <strain evidence="3">DSM 100564</strain>
    </source>
</reference>
<proteinExistence type="predicted"/>
<evidence type="ECO:0000259" key="1">
    <source>
        <dbReference type="Pfam" id="PF00848"/>
    </source>
</evidence>
<dbReference type="GO" id="GO:0051537">
    <property type="term" value="F:2 iron, 2 sulfur cluster binding"/>
    <property type="evidence" value="ECO:0007669"/>
    <property type="project" value="InterPro"/>
</dbReference>
<organism evidence="2 3">
    <name type="scientific">Shimia gijangensis</name>
    <dbReference type="NCBI Taxonomy" id="1470563"/>
    <lineage>
        <taxon>Bacteria</taxon>
        <taxon>Pseudomonadati</taxon>
        <taxon>Pseudomonadota</taxon>
        <taxon>Alphaproteobacteria</taxon>
        <taxon>Rhodobacterales</taxon>
        <taxon>Roseobacteraceae</taxon>
    </lineage>
</organism>
<evidence type="ECO:0000313" key="3">
    <source>
        <dbReference type="Proteomes" id="UP000183982"/>
    </source>
</evidence>
<dbReference type="GO" id="GO:0005506">
    <property type="term" value="F:iron ion binding"/>
    <property type="evidence" value="ECO:0007669"/>
    <property type="project" value="InterPro"/>
</dbReference>
<evidence type="ECO:0000313" key="2">
    <source>
        <dbReference type="EMBL" id="SHJ12099.1"/>
    </source>
</evidence>
<dbReference type="AlphaFoldDB" id="A0A1M6GQ86"/>
<dbReference type="EMBL" id="FQZQ01000005">
    <property type="protein sequence ID" value="SHJ12099.1"/>
    <property type="molecule type" value="Genomic_DNA"/>
</dbReference>
<dbReference type="Proteomes" id="UP000183982">
    <property type="component" value="Unassembled WGS sequence"/>
</dbReference>
<feature type="domain" description="Aromatic-ring-hydroxylating dioxygenase alpha subunit C-terminal" evidence="1">
    <location>
        <begin position="11"/>
        <end position="64"/>
    </location>
</feature>
<gene>
    <name evidence="2" type="ORF">SAMN05444000_10589</name>
</gene>
<protein>
    <submittedName>
        <fullName evidence="2">Ring hydroxylating alpha subunit (Catalytic domain)</fullName>
    </submittedName>
</protein>
<sequence>MIRDLAIQDRETTVEEDIVLVESVQRGLKSKGYRPGPLVVDPSCGVSSEHSIRTLQQWMREAVET</sequence>